<dbReference type="AlphaFoldDB" id="A0AA96WB10"/>
<accession>A0AA96WB10</accession>
<organism evidence="1">
    <name type="scientific">Leptolyngbya sp. NK1-12</name>
    <dbReference type="NCBI Taxonomy" id="2547451"/>
    <lineage>
        <taxon>Bacteria</taxon>
        <taxon>Bacillati</taxon>
        <taxon>Cyanobacteriota</taxon>
        <taxon>Cyanophyceae</taxon>
        <taxon>Leptolyngbyales</taxon>
        <taxon>Leptolyngbyaceae</taxon>
        <taxon>Leptolyngbya group</taxon>
        <taxon>Leptolyngbya</taxon>
    </lineage>
</organism>
<name>A0AA96WB10_9CYAN</name>
<reference evidence="1" key="1">
    <citation type="submission" date="2020-05" db="EMBL/GenBank/DDBJ databases">
        <authorList>
            <person name="Zhu T."/>
            <person name="Keshari N."/>
            <person name="Lu X."/>
        </authorList>
    </citation>
    <scope>NUCLEOTIDE SEQUENCE</scope>
    <source>
        <strain evidence="1">NK1-12</strain>
    </source>
</reference>
<dbReference type="RefSeq" id="WP_316433108.1">
    <property type="nucleotide sequence ID" value="NZ_CP053586.1"/>
</dbReference>
<protein>
    <submittedName>
        <fullName evidence="1">Uncharacterized protein</fullName>
    </submittedName>
</protein>
<evidence type="ECO:0000313" key="1">
    <source>
        <dbReference type="EMBL" id="WNZ21804.1"/>
    </source>
</evidence>
<sequence>MKKIWDCPLAHKRLLVEANYPTISLSRQCNLLDLARSSWYYKPVEVDLCKLYLMNL</sequence>
<gene>
    <name evidence="1" type="ORF">HJG54_02245</name>
</gene>
<dbReference type="EMBL" id="CP053586">
    <property type="protein sequence ID" value="WNZ21804.1"/>
    <property type="molecule type" value="Genomic_DNA"/>
</dbReference>
<proteinExistence type="predicted"/>